<dbReference type="Gene3D" id="1.20.930.20">
    <property type="entry name" value="Adaptor protein Cbl, N-terminal domain"/>
    <property type="match status" value="1"/>
</dbReference>
<dbReference type="Gene3D" id="3.40.50.300">
    <property type="entry name" value="P-loop containing nucleotide triphosphate hydrolases"/>
    <property type="match status" value="1"/>
</dbReference>
<dbReference type="SUPFAM" id="SSF52540">
    <property type="entry name" value="P-loop containing nucleoside triphosphate hydrolases"/>
    <property type="match status" value="1"/>
</dbReference>
<accession>A0A165DY14</accession>
<keyword evidence="1" id="KW-0677">Repeat</keyword>
<evidence type="ECO:0000256" key="1">
    <source>
        <dbReference type="ARBA" id="ARBA00022737"/>
    </source>
</evidence>
<dbReference type="Gene3D" id="2.130.10.10">
    <property type="entry name" value="YVTN repeat-like/Quinoprotein amine dehydrogenase"/>
    <property type="match status" value="2"/>
</dbReference>
<dbReference type="PROSITE" id="PS50082">
    <property type="entry name" value="WD_REPEATS_2"/>
    <property type="match status" value="1"/>
</dbReference>
<gene>
    <name evidence="4" type="ORF">EXIGLDRAFT_841319</name>
</gene>
<dbReference type="InterPro" id="IPR007111">
    <property type="entry name" value="NACHT_NTPase"/>
</dbReference>
<dbReference type="Pfam" id="PF24883">
    <property type="entry name" value="NPHP3_N"/>
    <property type="match status" value="1"/>
</dbReference>
<dbReference type="CDD" id="cd21037">
    <property type="entry name" value="MLKL_NTD"/>
    <property type="match status" value="1"/>
</dbReference>
<keyword evidence="5" id="KW-1185">Reference proteome</keyword>
<reference evidence="4 5" key="1">
    <citation type="journal article" date="2016" name="Mol. Biol. Evol.">
        <title>Comparative Genomics of Early-Diverging Mushroom-Forming Fungi Provides Insights into the Origins of Lignocellulose Decay Capabilities.</title>
        <authorList>
            <person name="Nagy L.G."/>
            <person name="Riley R."/>
            <person name="Tritt A."/>
            <person name="Adam C."/>
            <person name="Daum C."/>
            <person name="Floudas D."/>
            <person name="Sun H."/>
            <person name="Yadav J.S."/>
            <person name="Pangilinan J."/>
            <person name="Larsson K.H."/>
            <person name="Matsuura K."/>
            <person name="Barry K."/>
            <person name="Labutti K."/>
            <person name="Kuo R."/>
            <person name="Ohm R.A."/>
            <person name="Bhattacharya S.S."/>
            <person name="Shirouzu T."/>
            <person name="Yoshinaga Y."/>
            <person name="Martin F.M."/>
            <person name="Grigoriev I.V."/>
            <person name="Hibbett D.S."/>
        </authorList>
    </citation>
    <scope>NUCLEOTIDE SEQUENCE [LARGE SCALE GENOMIC DNA]</scope>
    <source>
        <strain evidence="4 5">HHB12029</strain>
    </source>
</reference>
<dbReference type="SUPFAM" id="SSF50998">
    <property type="entry name" value="Quinoprotein alcohol dehydrogenase-like"/>
    <property type="match status" value="1"/>
</dbReference>
<evidence type="ECO:0000256" key="2">
    <source>
        <dbReference type="PROSITE-ProRule" id="PRU00221"/>
    </source>
</evidence>
<dbReference type="EMBL" id="KV426181">
    <property type="protein sequence ID" value="KZV85628.1"/>
    <property type="molecule type" value="Genomic_DNA"/>
</dbReference>
<dbReference type="InterPro" id="IPR027417">
    <property type="entry name" value="P-loop_NTPase"/>
</dbReference>
<dbReference type="InterPro" id="IPR059179">
    <property type="entry name" value="MLKL-like_MCAfunc"/>
</dbReference>
<dbReference type="Pfam" id="PF00400">
    <property type="entry name" value="WD40"/>
    <property type="match status" value="2"/>
</dbReference>
<sequence>MAVSITSDCLFTAIRIFRPAAKAIPVIGNLIEGVLESVYELRKQLEYVKSNRKKAKELVDREALLSYTVARNLQTCKRTELTKMEPLVQELQSILKTITECLARQRPVKGSNSLIGRAGNFAKRVVHADADADELQSLNRRLNEAIERCNLDMAMHAAIANLRKEDSDDIRRLQDTLEPVFEALHDSHVAPPRCLNGTRVALLDELFQWALSKDRERVFWLSGMAGTGKSAVARSISHRIAQHITSREDEDANVQLISFFLTRDVVHRRSPLRLLHTLAYFLARALPDFRVELLAALSQRPELVTQSLKVQVEELVAAPLAKCTIACRLVIVIDAFDECDRIGGVEGGDLLPALLSLIRQSTTEVRLLFTSRNEHTIDSMFAQCREERTLRLHDIERATVEKDIRAYFQHELPDLLPQQLSSLITKANGLFIYAATVVRFVTLNEYFDKHELLAGILASYSPGTGIVPDYAQLDRMYRQILSSLIPAGDNEKTRNDAASRIRLIINALVLIENPVTPQTLARLTCMPDHTVATVLRRLNSVIRIDSSGVIRLFHLSFADFLCDPDRCSDPYFRVLSTGPTALSGCHALLALGCLKALNAHLRPDLCNIKDPSLLNSEIADLGDRITRSIPEDLRYACRSWCIHTSQAILPNNVPLSVMLFQQLRLFCSEHLQHWIEAISLLNFVQQARLGLVEVIIWCDSKDVPRETRLLRDAERFLESFRETITSAALQVYATGSCFMPTCCSLRTTAPLLCPIEVLSEPSTTWSPFSLHIPLQRANEKVWNTHSGDLVAFAAPSTSRFTRFEEEMDTCLAFSPSCNLFAIAYGARLGELDVWNMRRGAVVGYDIDGVVLALAFSDDDMLLYVLTLWNPEIQDENPHLRLLKFTLRGQPRPAEEEELEFSYEPSLSLPICRFSRNGSHLAIAAGPGPERVCTVHVQTKDLLLSVNGPADDISDLVFTPSGGDDLWLAACSSNGSIMIWNTSCGHRVAEVSTPGASVLAVAFSSDRAWLLSSASDATVGVWSLDSDQDVTTHSLGEQRGWLHCLPSRWPQDLRIIVSDSDGIDVMTLDRDSHGLAPTNVVSYVAFSHDGSVFATAVDQDVSITIWSTQHATRLAWLPLDRTGIPNLRVIEITFSRGGEKLRAKCRASGNAFDYFFVWDRTDSNEWIWSPQPTIDQSPWYWSSRGLETTTFALKDDWLYYSSPRFLVPRRLCTIPRERRAVNPSGMHWFQCTVVIGSPYGHVTVLRVNEDRLCDRPLF</sequence>
<evidence type="ECO:0000259" key="3">
    <source>
        <dbReference type="PROSITE" id="PS50837"/>
    </source>
</evidence>
<dbReference type="InterPro" id="IPR001680">
    <property type="entry name" value="WD40_rpt"/>
</dbReference>
<organism evidence="4 5">
    <name type="scientific">Exidia glandulosa HHB12029</name>
    <dbReference type="NCBI Taxonomy" id="1314781"/>
    <lineage>
        <taxon>Eukaryota</taxon>
        <taxon>Fungi</taxon>
        <taxon>Dikarya</taxon>
        <taxon>Basidiomycota</taxon>
        <taxon>Agaricomycotina</taxon>
        <taxon>Agaricomycetes</taxon>
        <taxon>Auriculariales</taxon>
        <taxon>Exidiaceae</taxon>
        <taxon>Exidia</taxon>
    </lineage>
</organism>
<dbReference type="STRING" id="1314781.A0A165DY14"/>
<evidence type="ECO:0000313" key="4">
    <source>
        <dbReference type="EMBL" id="KZV85628.1"/>
    </source>
</evidence>
<feature type="repeat" description="WD" evidence="2">
    <location>
        <begin position="990"/>
        <end position="1031"/>
    </location>
</feature>
<dbReference type="PANTHER" id="PTHR10039">
    <property type="entry name" value="AMELOGENIN"/>
    <property type="match status" value="1"/>
</dbReference>
<feature type="domain" description="NACHT" evidence="3">
    <location>
        <begin position="217"/>
        <end position="372"/>
    </location>
</feature>
<protein>
    <recommendedName>
        <fullName evidence="3">NACHT domain-containing protein</fullName>
    </recommendedName>
</protein>
<dbReference type="OrthoDB" id="3027122at2759"/>
<name>A0A165DY14_EXIGL</name>
<dbReference type="InParanoid" id="A0A165DY14"/>
<dbReference type="GO" id="GO:0007166">
    <property type="term" value="P:cell surface receptor signaling pathway"/>
    <property type="evidence" value="ECO:0007669"/>
    <property type="project" value="InterPro"/>
</dbReference>
<dbReference type="InterPro" id="IPR015943">
    <property type="entry name" value="WD40/YVTN_repeat-like_dom_sf"/>
</dbReference>
<dbReference type="InterPro" id="IPR056884">
    <property type="entry name" value="NPHP3-like_N"/>
</dbReference>
<dbReference type="PROSITE" id="PS50837">
    <property type="entry name" value="NACHT"/>
    <property type="match status" value="1"/>
</dbReference>
<evidence type="ECO:0000313" key="5">
    <source>
        <dbReference type="Proteomes" id="UP000077266"/>
    </source>
</evidence>
<dbReference type="PANTHER" id="PTHR10039:SF17">
    <property type="entry name" value="FUNGAL STAND N-TERMINAL GOODBYE DOMAIN-CONTAINING PROTEIN-RELATED"/>
    <property type="match status" value="1"/>
</dbReference>
<keyword evidence="2" id="KW-0853">WD repeat</keyword>
<dbReference type="InterPro" id="IPR011047">
    <property type="entry name" value="Quinoprotein_ADH-like_sf"/>
</dbReference>
<dbReference type="AlphaFoldDB" id="A0A165DY14"/>
<dbReference type="Proteomes" id="UP000077266">
    <property type="component" value="Unassembled WGS sequence"/>
</dbReference>
<proteinExistence type="predicted"/>
<dbReference type="SMART" id="SM00320">
    <property type="entry name" value="WD40"/>
    <property type="match status" value="4"/>
</dbReference>
<dbReference type="InterPro" id="IPR036537">
    <property type="entry name" value="Adaptor_Cbl_N_dom_sf"/>
</dbReference>